<reference evidence="2 3" key="1">
    <citation type="submission" date="2017-05" db="EMBL/GenBank/DDBJ databases">
        <title>Genome sequence of Candidatus Fukatsuia symbiotica and Candidatus Hamiltonella defensa from Acyrthosiphon pisum strain 5D.</title>
        <authorList>
            <person name="Patel V.A."/>
            <person name="Chevignon G."/>
            <person name="Russell J.A."/>
            <person name="Oliver K.M."/>
        </authorList>
    </citation>
    <scope>NUCLEOTIDE SEQUENCE [LARGE SCALE GENOMIC DNA]</scope>
    <source>
        <strain evidence="2 3">5D</strain>
    </source>
</reference>
<dbReference type="EMBL" id="CP021659">
    <property type="protein sequence ID" value="AWK14149.1"/>
    <property type="molecule type" value="Genomic_DNA"/>
</dbReference>
<evidence type="ECO:0000313" key="2">
    <source>
        <dbReference type="EMBL" id="AWK14149.1"/>
    </source>
</evidence>
<feature type="region of interest" description="Disordered" evidence="1">
    <location>
        <begin position="343"/>
        <end position="364"/>
    </location>
</feature>
<dbReference type="RefSeq" id="WP_119797362.1">
    <property type="nucleotide sequence ID" value="NZ_CP021659.1"/>
</dbReference>
<dbReference type="OrthoDB" id="6643512at2"/>
<feature type="region of interest" description="Disordered" evidence="1">
    <location>
        <begin position="1"/>
        <end position="23"/>
    </location>
</feature>
<sequence>MYPSSVSNRGVILNGPDPGPVPPRKKIKFLRHKSINDCITNIKDGYYPSLERNYILGESVTSALIQANAFWNKANRRDVPTSNSPNGVETIRTVRERIRRKADGMSDDLQQEFDDACKNNDRVTIQRVYSELVVRVYENHQADQNNPSSGNLAYISKGVETSARTNESEYKEGPPTYCGEISYLVYALLCREGVNPEEMRVICFTENNPDDPDLANNHALIIYSSDRKLFESMERYCGVSEGNPNSYSHFIDFCAQINEEKEIFLIIDPWSKDNKIIDPLIKDEVFYSIKNKFINENDQAIKTKFLKHIIGSTLAESEVLAKSYGEPDFSLCPEPSVHIDVPILAPNSDSSSSESDSSMEGIDA</sequence>
<dbReference type="Proteomes" id="UP000261875">
    <property type="component" value="Chromosome"/>
</dbReference>
<proteinExistence type="predicted"/>
<gene>
    <name evidence="2" type="ORF">CCS41_06105</name>
</gene>
<keyword evidence="3" id="KW-1185">Reference proteome</keyword>
<accession>A0A2U8I4V2</accession>
<evidence type="ECO:0000313" key="3">
    <source>
        <dbReference type="Proteomes" id="UP000261875"/>
    </source>
</evidence>
<organism evidence="2 3">
    <name type="scientific">Candidatus Fukatsuia symbiotica</name>
    <dbReference type="NCBI Taxonomy" id="1878942"/>
    <lineage>
        <taxon>Bacteria</taxon>
        <taxon>Pseudomonadati</taxon>
        <taxon>Pseudomonadota</taxon>
        <taxon>Gammaproteobacteria</taxon>
        <taxon>Enterobacterales</taxon>
        <taxon>Yersiniaceae</taxon>
        <taxon>Candidatus Fukatsuia</taxon>
    </lineage>
</organism>
<evidence type="ECO:0000256" key="1">
    <source>
        <dbReference type="SAM" id="MobiDB-lite"/>
    </source>
</evidence>
<feature type="compositionally biased region" description="Low complexity" evidence="1">
    <location>
        <begin position="348"/>
        <end position="358"/>
    </location>
</feature>
<dbReference type="KEGG" id="fsm:CCS41_06105"/>
<dbReference type="AlphaFoldDB" id="A0A2U8I4V2"/>
<protein>
    <submittedName>
        <fullName evidence="2">Uncharacterized protein</fullName>
    </submittedName>
</protein>
<name>A0A2U8I4V2_9GAMM</name>